<dbReference type="InterPro" id="IPR018349">
    <property type="entry name" value="Pept_M24A_MAP2_BS"/>
</dbReference>
<dbReference type="GO" id="GO:0070006">
    <property type="term" value="F:metalloaminopeptidase activity"/>
    <property type="evidence" value="ECO:0007669"/>
    <property type="project" value="UniProtKB-UniRule"/>
</dbReference>
<feature type="binding site" evidence="8">
    <location>
        <position position="406"/>
    </location>
    <ligand>
        <name>a divalent metal cation</name>
        <dbReference type="ChEBI" id="CHEBI:60240"/>
        <label>2</label>
        <note>catalytic</note>
    </ligand>
</feature>
<organism evidence="12">
    <name type="scientific">Fonticula alba</name>
    <name type="common">Slime mold</name>
    <dbReference type="NCBI Taxonomy" id="691883"/>
    <lineage>
        <taxon>Eukaryota</taxon>
        <taxon>Rotosphaerida</taxon>
        <taxon>Fonticulaceae</taxon>
        <taxon>Fonticula</taxon>
    </lineage>
</organism>
<feature type="binding site" evidence="8">
    <location>
        <position position="310"/>
    </location>
    <ligand>
        <name>a divalent metal cation</name>
        <dbReference type="ChEBI" id="CHEBI:60240"/>
        <label>2</label>
        <note>catalytic</note>
    </ligand>
</feature>
<dbReference type="InterPro" id="IPR002468">
    <property type="entry name" value="Pept_M24A_MAP2"/>
</dbReference>
<dbReference type="Gene3D" id="3.90.230.10">
    <property type="entry name" value="Creatinase/methionine aminopeptidase superfamily"/>
    <property type="match status" value="1"/>
</dbReference>
<dbReference type="CDD" id="cd01088">
    <property type="entry name" value="MetAP2"/>
    <property type="match status" value="1"/>
</dbReference>
<evidence type="ECO:0000256" key="8">
    <source>
        <dbReference type="HAMAP-Rule" id="MF_03175"/>
    </source>
</evidence>
<dbReference type="Proteomes" id="UP000030693">
    <property type="component" value="Unassembled WGS sequence"/>
</dbReference>
<evidence type="ECO:0000313" key="13">
    <source>
        <dbReference type="Proteomes" id="UP000030693"/>
    </source>
</evidence>
<feature type="binding site" evidence="8">
    <location>
        <position position="285"/>
    </location>
    <ligand>
        <name>substrate</name>
    </ligand>
</feature>
<feature type="binding site" evidence="8">
    <location>
        <position position="208"/>
    </location>
    <ligand>
        <name>a divalent metal cation</name>
        <dbReference type="ChEBI" id="CHEBI:60240"/>
        <label>1</label>
    </ligand>
</feature>
<dbReference type="GO" id="GO:0006508">
    <property type="term" value="P:proteolysis"/>
    <property type="evidence" value="ECO:0007669"/>
    <property type="project" value="UniProtKB-KW"/>
</dbReference>
<evidence type="ECO:0000256" key="10">
    <source>
        <dbReference type="SAM" id="MobiDB-lite"/>
    </source>
</evidence>
<dbReference type="InterPro" id="IPR001714">
    <property type="entry name" value="Pept_M24_MAP"/>
</dbReference>
<dbReference type="OrthoDB" id="7848262at2759"/>
<comment type="function">
    <text evidence="8 9">Cotranslationally removes the N-terminal methionine from nascent proteins. The N-terminal methionine is often cleaved when the second residue in the primary sequence is small and uncharged (Met-Ala-, Cys, Gly, Pro, Ser, Thr, or Val).</text>
</comment>
<feature type="domain" description="Peptidase M24" evidence="11">
    <location>
        <begin position="115"/>
        <end position="318"/>
    </location>
</feature>
<dbReference type="RefSeq" id="XP_009495755.1">
    <property type="nucleotide sequence ID" value="XM_009497480.1"/>
</dbReference>
<dbReference type="OMA" id="PFAKRWL"/>
<comment type="cofactor">
    <cofactor evidence="8">
        <name>Co(2+)</name>
        <dbReference type="ChEBI" id="CHEBI:48828"/>
    </cofactor>
    <cofactor evidence="8">
        <name>Zn(2+)</name>
        <dbReference type="ChEBI" id="CHEBI:29105"/>
    </cofactor>
    <cofactor evidence="8">
        <name>Mn(2+)</name>
        <dbReference type="ChEBI" id="CHEBI:29035"/>
    </cofactor>
    <cofactor evidence="8">
        <name>Fe(2+)</name>
        <dbReference type="ChEBI" id="CHEBI:29033"/>
    </cofactor>
    <text evidence="8">Binds 2 divalent metal cations per subunit. Has a high-affinity and a low affinity metal-binding site. The true nature of the physiological cofactor is under debate. The enzyme is active with cobalt, zinc, manganese or divalent iron ions. Most likely, methionine aminopeptidases function as mononuclear Fe(2+)-metalloproteases under physiological conditions, and the catalytically relevant metal-binding site has been assigned to the histidine-containing high-affinity site.</text>
</comment>
<dbReference type="Gene3D" id="1.10.10.10">
    <property type="entry name" value="Winged helix-like DNA-binding domain superfamily/Winged helix DNA-binding domain"/>
    <property type="match status" value="1"/>
</dbReference>
<comment type="catalytic activity">
    <reaction evidence="1 8 9">
        <text>Release of N-terminal amino acids, preferentially methionine, from peptides and arylamides.</text>
        <dbReference type="EC" id="3.4.11.18"/>
    </reaction>
</comment>
<dbReference type="InterPro" id="IPR050247">
    <property type="entry name" value="Met_Aminopeptidase_Type2"/>
</dbReference>
<dbReference type="Pfam" id="PF00557">
    <property type="entry name" value="Peptidase_M24"/>
    <property type="match status" value="1"/>
</dbReference>
<feature type="binding site" evidence="8">
    <location>
        <position position="277"/>
    </location>
    <ligand>
        <name>a divalent metal cation</name>
        <dbReference type="ChEBI" id="CHEBI:60240"/>
        <label>2</label>
        <note>catalytic</note>
    </ligand>
</feature>
<dbReference type="SUPFAM" id="SSF55920">
    <property type="entry name" value="Creatinase/aminopeptidase"/>
    <property type="match status" value="1"/>
</dbReference>
<keyword evidence="6 8" id="KW-0479">Metal-binding</keyword>
<comment type="cofactor">
    <cofactor evidence="3">
        <name>Fe(2+)</name>
        <dbReference type="ChEBI" id="CHEBI:29033"/>
    </cofactor>
</comment>
<dbReference type="PRINTS" id="PR00599">
    <property type="entry name" value="MAPEPTIDASE"/>
</dbReference>
<evidence type="ECO:0000256" key="4">
    <source>
        <dbReference type="ARBA" id="ARBA00022438"/>
    </source>
</evidence>
<keyword evidence="4 8" id="KW-0031">Aminopeptidase</keyword>
<feature type="binding site" evidence="8">
    <location>
        <position position="197"/>
    </location>
    <ligand>
        <name>a divalent metal cation</name>
        <dbReference type="ChEBI" id="CHEBI:60240"/>
        <label>1</label>
    </ligand>
</feature>
<evidence type="ECO:0000256" key="6">
    <source>
        <dbReference type="ARBA" id="ARBA00022723"/>
    </source>
</evidence>
<comment type="cofactor">
    <cofactor evidence="2">
        <name>Mn(2+)</name>
        <dbReference type="ChEBI" id="CHEBI:29035"/>
    </cofactor>
</comment>
<dbReference type="AlphaFoldDB" id="A0A058Z781"/>
<evidence type="ECO:0000256" key="3">
    <source>
        <dbReference type="ARBA" id="ARBA00001954"/>
    </source>
</evidence>
<dbReference type="eggNOG" id="KOG2775">
    <property type="taxonomic scope" value="Eukaryota"/>
</dbReference>
<evidence type="ECO:0000259" key="11">
    <source>
        <dbReference type="Pfam" id="PF00557"/>
    </source>
</evidence>
<proteinExistence type="inferred from homology"/>
<dbReference type="EMBL" id="KB932205">
    <property type="protein sequence ID" value="KCV70149.1"/>
    <property type="molecule type" value="Genomic_DNA"/>
</dbReference>
<dbReference type="GO" id="GO:0046872">
    <property type="term" value="F:metal ion binding"/>
    <property type="evidence" value="ECO:0007669"/>
    <property type="project" value="UniProtKB-UniRule"/>
</dbReference>
<dbReference type="InterPro" id="IPR036388">
    <property type="entry name" value="WH-like_DNA-bd_sf"/>
</dbReference>
<dbReference type="PANTHER" id="PTHR45777:SF2">
    <property type="entry name" value="METHIONINE AMINOPEPTIDASE 2"/>
    <property type="match status" value="1"/>
</dbReference>
<feature type="binding site" evidence="8">
    <location>
        <position position="177"/>
    </location>
    <ligand>
        <name>substrate</name>
    </ligand>
</feature>
<feature type="binding site" evidence="8">
    <location>
        <position position="208"/>
    </location>
    <ligand>
        <name>a divalent metal cation</name>
        <dbReference type="ChEBI" id="CHEBI:60240"/>
        <label>2</label>
        <note>catalytic</note>
    </ligand>
</feature>
<protein>
    <recommendedName>
        <fullName evidence="8">Methionine aminopeptidase 2</fullName>
        <shortName evidence="8">MAP 2</shortName>
        <shortName evidence="8">MetAP 2</shortName>
        <ecNumber evidence="8">3.4.11.18</ecNumber>
    </recommendedName>
    <alternativeName>
        <fullName evidence="8">Peptidase M</fullName>
    </alternativeName>
</protein>
<dbReference type="HAMAP" id="MF_03175">
    <property type="entry name" value="MetAP_2_euk"/>
    <property type="match status" value="1"/>
</dbReference>
<dbReference type="InterPro" id="IPR036390">
    <property type="entry name" value="WH_DNA-bd_sf"/>
</dbReference>
<dbReference type="GO" id="GO:0004239">
    <property type="term" value="F:initiator methionyl aminopeptidase activity"/>
    <property type="evidence" value="ECO:0007669"/>
    <property type="project" value="UniProtKB-UniRule"/>
</dbReference>
<comment type="similarity">
    <text evidence="8">Belongs to the peptidase M24A family. Methionine aminopeptidase eukaryotic type 2 subfamily.</text>
</comment>
<dbReference type="PANTHER" id="PTHR45777">
    <property type="entry name" value="METHIONINE AMINOPEPTIDASE 2"/>
    <property type="match status" value="1"/>
</dbReference>
<sequence>MSNNIAEKPPVPAALAKLGKRPAAGGKVRRPASKPAKSEPKENQVIASITSATPVHVELPEDFPFKLDVPTVSEQFKEVYPVGEEVEYANDTTQRITSEEMREKERLEANIYNDVRRAAEVHRQVRKHVRANTRPGMAMVDIANMVENNVRRLIEADGFKAGIAFPTGLSLNHVAAHWTPNPGDKTILKETDIVKIDFGTHVNGRIIDSAFTLSFDPTHDPLITACREATNAGIREAGIDVRMCDIGAAIQEVMESYEVTIGNKVYPVKPIRNLNGHSIESYQIHAGKTVPIVKGGDHTRMEEGEFYAIETFGSTGRGYVVEDSEVSHWMRSPHMSLRNNIRVPRAAQLMNTIDMNFGSLAFCNRYLERIGEENFAGTLRSLAQTGAIEAYPPLVESRGSLTAQSEHTILLRPTCKEIISRGDDY</sequence>
<reference evidence="12" key="1">
    <citation type="submission" date="2013-04" db="EMBL/GenBank/DDBJ databases">
        <title>The Genome Sequence of Fonticula alba ATCC 38817.</title>
        <authorList>
            <consortium name="The Broad Institute Genomics Platform"/>
            <person name="Russ C."/>
            <person name="Cuomo C."/>
            <person name="Burger G."/>
            <person name="Gray M.W."/>
            <person name="Holland P.W.H."/>
            <person name="King N."/>
            <person name="Lang F.B.F."/>
            <person name="Roger A.J."/>
            <person name="Ruiz-Trillo I."/>
            <person name="Brown M."/>
            <person name="Walker B."/>
            <person name="Young S."/>
            <person name="Zeng Q."/>
            <person name="Gargeya S."/>
            <person name="Fitzgerald M."/>
            <person name="Haas B."/>
            <person name="Abouelleil A."/>
            <person name="Allen A.W."/>
            <person name="Alvarado L."/>
            <person name="Arachchi H.M."/>
            <person name="Berlin A.M."/>
            <person name="Chapman S.B."/>
            <person name="Gainer-Dewar J."/>
            <person name="Goldberg J."/>
            <person name="Griggs A."/>
            <person name="Gujja S."/>
            <person name="Hansen M."/>
            <person name="Howarth C."/>
            <person name="Imamovic A."/>
            <person name="Ireland A."/>
            <person name="Larimer J."/>
            <person name="McCowan C."/>
            <person name="Murphy C."/>
            <person name="Pearson M."/>
            <person name="Poon T.W."/>
            <person name="Priest M."/>
            <person name="Roberts A."/>
            <person name="Saif S."/>
            <person name="Shea T."/>
            <person name="Sisk P."/>
            <person name="Sykes S."/>
            <person name="Wortman J."/>
            <person name="Nusbaum C."/>
            <person name="Birren B."/>
        </authorList>
    </citation>
    <scope>NUCLEOTIDE SEQUENCE [LARGE SCALE GENOMIC DNA]</scope>
    <source>
        <strain evidence="12">ATCC 38817</strain>
    </source>
</reference>
<dbReference type="InterPro" id="IPR036005">
    <property type="entry name" value="Creatinase/aminopeptidase-like"/>
</dbReference>
<evidence type="ECO:0000256" key="2">
    <source>
        <dbReference type="ARBA" id="ARBA00001936"/>
    </source>
</evidence>
<evidence type="ECO:0000256" key="5">
    <source>
        <dbReference type="ARBA" id="ARBA00022670"/>
    </source>
</evidence>
<keyword evidence="7 8" id="KW-0378">Hydrolase</keyword>
<evidence type="ECO:0000256" key="9">
    <source>
        <dbReference type="RuleBase" id="RU003653"/>
    </source>
</evidence>
<dbReference type="InterPro" id="IPR000994">
    <property type="entry name" value="Pept_M24"/>
</dbReference>
<accession>A0A058Z781</accession>
<comment type="subcellular location">
    <subcellularLocation>
        <location evidence="8">Cytoplasm</location>
    </subcellularLocation>
</comment>
<dbReference type="EC" id="3.4.11.18" evidence="8"/>
<dbReference type="GO" id="GO:0005737">
    <property type="term" value="C:cytoplasm"/>
    <property type="evidence" value="ECO:0007669"/>
    <property type="project" value="UniProtKB-SubCell"/>
</dbReference>
<dbReference type="SUPFAM" id="SSF46785">
    <property type="entry name" value="Winged helix' DNA-binding domain"/>
    <property type="match status" value="1"/>
</dbReference>
<evidence type="ECO:0000256" key="7">
    <source>
        <dbReference type="ARBA" id="ARBA00022801"/>
    </source>
</evidence>
<dbReference type="GeneID" id="20528333"/>
<keyword evidence="8" id="KW-0963">Cytoplasm</keyword>
<feature type="binding site" evidence="8">
    <location>
        <position position="406"/>
    </location>
    <ligand>
        <name>a divalent metal cation</name>
        <dbReference type="ChEBI" id="CHEBI:60240"/>
        <label>1</label>
    </ligand>
</feature>
<dbReference type="NCBIfam" id="TIGR00501">
    <property type="entry name" value="met_pdase_II"/>
    <property type="match status" value="1"/>
</dbReference>
<keyword evidence="5 8" id="KW-0645">Protease</keyword>
<evidence type="ECO:0000313" key="12">
    <source>
        <dbReference type="EMBL" id="KCV70149.1"/>
    </source>
</evidence>
<dbReference type="PROSITE" id="PS01202">
    <property type="entry name" value="MAP_2"/>
    <property type="match status" value="1"/>
</dbReference>
<dbReference type="STRING" id="691883.A0A058Z781"/>
<name>A0A058Z781_FONAL</name>
<feature type="region of interest" description="Disordered" evidence="10">
    <location>
        <begin position="1"/>
        <end position="45"/>
    </location>
</feature>
<gene>
    <name evidence="12" type="ORF">H696_03608</name>
</gene>
<keyword evidence="13" id="KW-1185">Reference proteome</keyword>
<evidence type="ECO:0000256" key="1">
    <source>
        <dbReference type="ARBA" id="ARBA00000294"/>
    </source>
</evidence>